<dbReference type="SUPFAM" id="SSF56801">
    <property type="entry name" value="Acetyl-CoA synthetase-like"/>
    <property type="match status" value="1"/>
</dbReference>
<name>A0A9P9JTW4_FUSRE</name>
<reference evidence="4" key="1">
    <citation type="journal article" date="2021" name="Nat. Commun.">
        <title>Genetic determinants of endophytism in the Arabidopsis root mycobiome.</title>
        <authorList>
            <person name="Mesny F."/>
            <person name="Miyauchi S."/>
            <person name="Thiergart T."/>
            <person name="Pickel B."/>
            <person name="Atanasova L."/>
            <person name="Karlsson M."/>
            <person name="Huettel B."/>
            <person name="Barry K.W."/>
            <person name="Haridas S."/>
            <person name="Chen C."/>
            <person name="Bauer D."/>
            <person name="Andreopoulos W."/>
            <person name="Pangilinan J."/>
            <person name="LaButti K."/>
            <person name="Riley R."/>
            <person name="Lipzen A."/>
            <person name="Clum A."/>
            <person name="Drula E."/>
            <person name="Henrissat B."/>
            <person name="Kohler A."/>
            <person name="Grigoriev I.V."/>
            <person name="Martin F.M."/>
            <person name="Hacquard S."/>
        </authorList>
    </citation>
    <scope>NUCLEOTIDE SEQUENCE</scope>
    <source>
        <strain evidence="4">MPI-CAGE-AT-0023</strain>
    </source>
</reference>
<keyword evidence="5" id="KW-1185">Reference proteome</keyword>
<accession>A0A9P9JTW4</accession>
<dbReference type="GeneID" id="70224352"/>
<dbReference type="PANTHER" id="PTHR43272">
    <property type="entry name" value="LONG-CHAIN-FATTY-ACID--COA LIGASE"/>
    <property type="match status" value="1"/>
</dbReference>
<dbReference type="EMBL" id="JAGMUX010000028">
    <property type="protein sequence ID" value="KAH7220454.1"/>
    <property type="molecule type" value="Genomic_DNA"/>
</dbReference>
<dbReference type="Proteomes" id="UP000720189">
    <property type="component" value="Unassembled WGS sequence"/>
</dbReference>
<evidence type="ECO:0000256" key="2">
    <source>
        <dbReference type="ARBA" id="ARBA00022840"/>
    </source>
</evidence>
<protein>
    <recommendedName>
        <fullName evidence="3">AMP-dependent synthetase/ligase domain-containing protein</fullName>
    </recommendedName>
</protein>
<sequence>MLVTKHGANDVICSFLPLAHIYQYVTEHAALWSGNATGYSHGDISALIEDIKLLPPTAFTAVPRLYNRFGTAIKAATVDKLGVTGVFAVSCGFYKSSKNLTELLNRYQ</sequence>
<dbReference type="Pfam" id="PF00501">
    <property type="entry name" value="AMP-binding"/>
    <property type="match status" value="1"/>
</dbReference>
<evidence type="ECO:0000256" key="1">
    <source>
        <dbReference type="ARBA" id="ARBA00022741"/>
    </source>
</evidence>
<dbReference type="PANTHER" id="PTHR43272:SF33">
    <property type="entry name" value="AMP-BINDING DOMAIN-CONTAINING PROTEIN-RELATED"/>
    <property type="match status" value="1"/>
</dbReference>
<dbReference type="InterPro" id="IPR000873">
    <property type="entry name" value="AMP-dep_synth/lig_dom"/>
</dbReference>
<feature type="domain" description="AMP-dependent synthetase/ligase" evidence="3">
    <location>
        <begin position="7"/>
        <end position="73"/>
    </location>
</feature>
<proteinExistence type="predicted"/>
<evidence type="ECO:0000259" key="3">
    <source>
        <dbReference type="Pfam" id="PF00501"/>
    </source>
</evidence>
<keyword evidence="2" id="KW-0067">ATP-binding</keyword>
<dbReference type="InterPro" id="IPR042099">
    <property type="entry name" value="ANL_N_sf"/>
</dbReference>
<gene>
    <name evidence="4" type="ORF">BKA55DRAFT_584942</name>
</gene>
<dbReference type="GO" id="GO:0004467">
    <property type="term" value="F:long-chain fatty acid-CoA ligase activity"/>
    <property type="evidence" value="ECO:0007669"/>
    <property type="project" value="TreeGrafter"/>
</dbReference>
<dbReference type="GO" id="GO:0005783">
    <property type="term" value="C:endoplasmic reticulum"/>
    <property type="evidence" value="ECO:0007669"/>
    <property type="project" value="TreeGrafter"/>
</dbReference>
<comment type="caution">
    <text evidence="4">The sequence shown here is derived from an EMBL/GenBank/DDBJ whole genome shotgun (WGS) entry which is preliminary data.</text>
</comment>
<organism evidence="4 5">
    <name type="scientific">Fusarium redolens</name>
    <dbReference type="NCBI Taxonomy" id="48865"/>
    <lineage>
        <taxon>Eukaryota</taxon>
        <taxon>Fungi</taxon>
        <taxon>Dikarya</taxon>
        <taxon>Ascomycota</taxon>
        <taxon>Pezizomycotina</taxon>
        <taxon>Sordariomycetes</taxon>
        <taxon>Hypocreomycetidae</taxon>
        <taxon>Hypocreales</taxon>
        <taxon>Nectriaceae</taxon>
        <taxon>Fusarium</taxon>
        <taxon>Fusarium redolens species complex</taxon>
    </lineage>
</organism>
<dbReference type="RefSeq" id="XP_046042058.1">
    <property type="nucleotide sequence ID" value="XM_046194398.1"/>
</dbReference>
<dbReference type="AlphaFoldDB" id="A0A9P9JTW4"/>
<dbReference type="GO" id="GO:0016020">
    <property type="term" value="C:membrane"/>
    <property type="evidence" value="ECO:0007669"/>
    <property type="project" value="TreeGrafter"/>
</dbReference>
<dbReference type="OrthoDB" id="1700726at2759"/>
<keyword evidence="1" id="KW-0547">Nucleotide-binding</keyword>
<evidence type="ECO:0000313" key="4">
    <source>
        <dbReference type="EMBL" id="KAH7220454.1"/>
    </source>
</evidence>
<evidence type="ECO:0000313" key="5">
    <source>
        <dbReference type="Proteomes" id="UP000720189"/>
    </source>
</evidence>
<dbReference type="Gene3D" id="3.40.50.12780">
    <property type="entry name" value="N-terminal domain of ligase-like"/>
    <property type="match status" value="1"/>
</dbReference>
<dbReference type="GO" id="GO:0005524">
    <property type="term" value="F:ATP binding"/>
    <property type="evidence" value="ECO:0007669"/>
    <property type="project" value="UniProtKB-KW"/>
</dbReference>